<dbReference type="PANTHER" id="PTHR12645:SF0">
    <property type="entry name" value="FAD-LINKED SULFHYDRYL OXIDASE ALR"/>
    <property type="match status" value="1"/>
</dbReference>
<dbReference type="InterPro" id="IPR017905">
    <property type="entry name" value="ERV/ALR_sulphydryl_oxidase"/>
</dbReference>
<evidence type="ECO:0000256" key="5">
    <source>
        <dbReference type="ARBA" id="ARBA00023157"/>
    </source>
</evidence>
<dbReference type="Pfam" id="PF04777">
    <property type="entry name" value="Evr1_Alr"/>
    <property type="match status" value="1"/>
</dbReference>
<evidence type="ECO:0000256" key="2">
    <source>
        <dbReference type="ARBA" id="ARBA00022630"/>
    </source>
</evidence>
<feature type="compositionally biased region" description="Polar residues" evidence="7">
    <location>
        <begin position="199"/>
        <end position="211"/>
    </location>
</feature>
<dbReference type="GO" id="GO:0005739">
    <property type="term" value="C:mitochondrion"/>
    <property type="evidence" value="ECO:0007669"/>
    <property type="project" value="TreeGrafter"/>
</dbReference>
<comment type="cofactor">
    <cofactor evidence="1 6">
        <name>FAD</name>
        <dbReference type="ChEBI" id="CHEBI:57692"/>
    </cofactor>
</comment>
<dbReference type="SUPFAM" id="SSF69000">
    <property type="entry name" value="FAD-dependent thiol oxidase"/>
    <property type="match status" value="1"/>
</dbReference>
<protein>
    <recommendedName>
        <fullName evidence="6">Sulfhydryl oxidase</fullName>
        <ecNumber evidence="6">1.8.3.2</ecNumber>
    </recommendedName>
</protein>
<feature type="compositionally biased region" description="Low complexity" evidence="7">
    <location>
        <begin position="169"/>
        <end position="194"/>
    </location>
</feature>
<keyword evidence="2 6" id="KW-0285">Flavoprotein</keyword>
<gene>
    <name evidence="9" type="ORF">CBRE1094_LOCUS33771</name>
</gene>
<keyword evidence="4 6" id="KW-0560">Oxidoreductase</keyword>
<dbReference type="EMBL" id="HBGU01062004">
    <property type="protein sequence ID" value="CAD9518386.1"/>
    <property type="molecule type" value="Transcribed_RNA"/>
</dbReference>
<evidence type="ECO:0000256" key="1">
    <source>
        <dbReference type="ARBA" id="ARBA00001974"/>
    </source>
</evidence>
<dbReference type="PANTHER" id="PTHR12645">
    <property type="entry name" value="ALR/ERV"/>
    <property type="match status" value="1"/>
</dbReference>
<keyword evidence="5" id="KW-1015">Disulfide bond</keyword>
<organism evidence="9">
    <name type="scientific">Haptolina brevifila</name>
    <dbReference type="NCBI Taxonomy" id="156173"/>
    <lineage>
        <taxon>Eukaryota</taxon>
        <taxon>Haptista</taxon>
        <taxon>Haptophyta</taxon>
        <taxon>Prymnesiophyceae</taxon>
        <taxon>Prymnesiales</taxon>
        <taxon>Prymnesiaceae</taxon>
        <taxon>Haptolina</taxon>
    </lineage>
</organism>
<feature type="domain" description="ERV/ALR sulfhydryl oxidase" evidence="8">
    <location>
        <begin position="25"/>
        <end position="131"/>
    </location>
</feature>
<dbReference type="GO" id="GO:0016971">
    <property type="term" value="F:flavin-dependent sulfhydryl oxidase activity"/>
    <property type="evidence" value="ECO:0007669"/>
    <property type="project" value="InterPro"/>
</dbReference>
<evidence type="ECO:0000256" key="3">
    <source>
        <dbReference type="ARBA" id="ARBA00022827"/>
    </source>
</evidence>
<evidence type="ECO:0000313" key="9">
    <source>
        <dbReference type="EMBL" id="CAD9518386.1"/>
    </source>
</evidence>
<reference evidence="9" key="1">
    <citation type="submission" date="2021-01" db="EMBL/GenBank/DDBJ databases">
        <authorList>
            <person name="Corre E."/>
            <person name="Pelletier E."/>
            <person name="Niang G."/>
            <person name="Scheremetjew M."/>
            <person name="Finn R."/>
            <person name="Kale V."/>
            <person name="Holt S."/>
            <person name="Cochrane G."/>
            <person name="Meng A."/>
            <person name="Brown T."/>
            <person name="Cohen L."/>
        </authorList>
    </citation>
    <scope>NUCLEOTIDE SEQUENCE</scope>
    <source>
        <strain evidence="9">UTEX LB 985</strain>
    </source>
</reference>
<evidence type="ECO:0000259" key="8">
    <source>
        <dbReference type="PROSITE" id="PS51324"/>
    </source>
</evidence>
<dbReference type="InterPro" id="IPR036774">
    <property type="entry name" value="ERV/ALR_sulphydryl_oxid_sf"/>
</dbReference>
<proteinExistence type="predicted"/>
<evidence type="ECO:0000256" key="4">
    <source>
        <dbReference type="ARBA" id="ARBA00023002"/>
    </source>
</evidence>
<sequence>MEPALQGGCKSMQQVAVAAKRPRKSRKSVEVWGPAAWTWLHSVAFDYALMPTSYDRQQALTFLKSYANAIPCPSCRRHFNAVTADDLARGVESDILASRDAYSRATVRWHNSINQNLGKPMMSYDAVAREFEDSEVLIDDDCMSRVTGSSPADPFPADPSTRHLALLGTSSPSVSPESSRPTTLRRLLPSSPLRAVAQPPSTQSLSAMILD</sequence>
<name>A0A7S2IFU1_9EUKA</name>
<feature type="region of interest" description="Disordered" evidence="7">
    <location>
        <begin position="148"/>
        <end position="211"/>
    </location>
</feature>
<dbReference type="Gene3D" id="1.20.120.310">
    <property type="entry name" value="ERV/ALR sulfhydryl oxidase domain"/>
    <property type="match status" value="1"/>
</dbReference>
<dbReference type="EC" id="1.8.3.2" evidence="6"/>
<accession>A0A7S2IFU1</accession>
<dbReference type="PROSITE" id="PS51324">
    <property type="entry name" value="ERV_ALR"/>
    <property type="match status" value="1"/>
</dbReference>
<dbReference type="GO" id="GO:0050660">
    <property type="term" value="F:flavin adenine dinucleotide binding"/>
    <property type="evidence" value="ECO:0007669"/>
    <property type="project" value="TreeGrafter"/>
</dbReference>
<comment type="catalytic activity">
    <reaction evidence="6">
        <text>2 R'C(R)SH + O2 = R'C(R)S-S(R)CR' + H2O2</text>
        <dbReference type="Rhea" id="RHEA:17357"/>
        <dbReference type="ChEBI" id="CHEBI:15379"/>
        <dbReference type="ChEBI" id="CHEBI:16240"/>
        <dbReference type="ChEBI" id="CHEBI:16520"/>
        <dbReference type="ChEBI" id="CHEBI:17412"/>
        <dbReference type="EC" id="1.8.3.2"/>
    </reaction>
</comment>
<dbReference type="InterPro" id="IPR039799">
    <property type="entry name" value="ALR/ERV"/>
</dbReference>
<keyword evidence="3 6" id="KW-0274">FAD</keyword>
<dbReference type="AlphaFoldDB" id="A0A7S2IFU1"/>
<evidence type="ECO:0000256" key="6">
    <source>
        <dbReference type="RuleBase" id="RU371123"/>
    </source>
</evidence>
<evidence type="ECO:0000256" key="7">
    <source>
        <dbReference type="SAM" id="MobiDB-lite"/>
    </source>
</evidence>